<evidence type="ECO:0000313" key="1">
    <source>
        <dbReference type="EMBL" id="GEU49810.1"/>
    </source>
</evidence>
<name>A0A6L2KM16_TANCI</name>
<accession>A0A6L2KM16</accession>
<protein>
    <submittedName>
        <fullName evidence="1">Retrovirus-related Pol polyprotein from transposon TNT 1-94</fullName>
    </submittedName>
</protein>
<reference evidence="1" key="1">
    <citation type="journal article" date="2019" name="Sci. Rep.">
        <title>Draft genome of Tanacetum cinerariifolium, the natural source of mosquito coil.</title>
        <authorList>
            <person name="Yamashiro T."/>
            <person name="Shiraishi A."/>
            <person name="Satake H."/>
            <person name="Nakayama K."/>
        </authorList>
    </citation>
    <scope>NUCLEOTIDE SEQUENCE</scope>
</reference>
<organism evidence="1">
    <name type="scientific">Tanacetum cinerariifolium</name>
    <name type="common">Dalmatian daisy</name>
    <name type="synonym">Chrysanthemum cinerariifolium</name>
    <dbReference type="NCBI Taxonomy" id="118510"/>
    <lineage>
        <taxon>Eukaryota</taxon>
        <taxon>Viridiplantae</taxon>
        <taxon>Streptophyta</taxon>
        <taxon>Embryophyta</taxon>
        <taxon>Tracheophyta</taxon>
        <taxon>Spermatophyta</taxon>
        <taxon>Magnoliopsida</taxon>
        <taxon>eudicotyledons</taxon>
        <taxon>Gunneridae</taxon>
        <taxon>Pentapetalae</taxon>
        <taxon>asterids</taxon>
        <taxon>campanulids</taxon>
        <taxon>Asterales</taxon>
        <taxon>Asteraceae</taxon>
        <taxon>Asteroideae</taxon>
        <taxon>Anthemideae</taxon>
        <taxon>Anthemidinae</taxon>
        <taxon>Tanacetum</taxon>
    </lineage>
</organism>
<gene>
    <name evidence="1" type="ORF">Tci_021788</name>
</gene>
<sequence length="210" mass="23871">MGIVPTEMELILEHTQQENEKLHKENKHLKQTYKDLYNFIKKTRVQTKDHNDSLIPKINSKTVENADLKAQIQKKVFANVALKNKLRKLKGNGVDNNFAKPSILRKPVLQPPRNQSVVRQPNAFKSERPNFSKQGFASQVDMNNVLSKPVTPYYLPKVKESAPAKLHHVKTPMVPLNNLGPDLAGKPVNEALYRGMIRSLMYLTVTSPDI</sequence>
<comment type="caution">
    <text evidence="1">The sequence shown here is derived from an EMBL/GenBank/DDBJ whole genome shotgun (WGS) entry which is preliminary data.</text>
</comment>
<dbReference type="AlphaFoldDB" id="A0A6L2KM16"/>
<proteinExistence type="predicted"/>
<dbReference type="EMBL" id="BKCJ010002619">
    <property type="protein sequence ID" value="GEU49810.1"/>
    <property type="molecule type" value="Genomic_DNA"/>
</dbReference>